<dbReference type="Pfam" id="PF23552">
    <property type="entry name" value="ParB_C"/>
    <property type="match status" value="1"/>
</dbReference>
<evidence type="ECO:0000256" key="1">
    <source>
        <dbReference type="ARBA" id="ARBA00006295"/>
    </source>
</evidence>
<dbReference type="SMART" id="SM00470">
    <property type="entry name" value="ParB"/>
    <property type="match status" value="1"/>
</dbReference>
<keyword evidence="2" id="KW-0159">Chromosome partition</keyword>
<dbReference type="PANTHER" id="PTHR33375">
    <property type="entry name" value="CHROMOSOME-PARTITIONING PROTEIN PARB-RELATED"/>
    <property type="match status" value="1"/>
</dbReference>
<organism evidence="6 7">
    <name type="scientific">Rubritalea tangerina</name>
    <dbReference type="NCBI Taxonomy" id="430798"/>
    <lineage>
        <taxon>Bacteria</taxon>
        <taxon>Pseudomonadati</taxon>
        <taxon>Verrucomicrobiota</taxon>
        <taxon>Verrucomicrobiia</taxon>
        <taxon>Verrucomicrobiales</taxon>
        <taxon>Rubritaleaceae</taxon>
        <taxon>Rubritalea</taxon>
    </lineage>
</organism>
<evidence type="ECO:0000256" key="4">
    <source>
        <dbReference type="SAM" id="MobiDB-lite"/>
    </source>
</evidence>
<name>A0ABW4Z9N8_9BACT</name>
<dbReference type="CDD" id="cd16393">
    <property type="entry name" value="SPO0J_N"/>
    <property type="match status" value="1"/>
</dbReference>
<evidence type="ECO:0000313" key="7">
    <source>
        <dbReference type="Proteomes" id="UP001597389"/>
    </source>
</evidence>
<dbReference type="InterPro" id="IPR036086">
    <property type="entry name" value="ParB/Sulfiredoxin_sf"/>
</dbReference>
<accession>A0ABW4Z9N8</accession>
<dbReference type="InterPro" id="IPR050336">
    <property type="entry name" value="Chromosome_partition/occlusion"/>
</dbReference>
<dbReference type="Gene3D" id="3.90.1530.30">
    <property type="match status" value="1"/>
</dbReference>
<dbReference type="EMBL" id="JBHUJB010000031">
    <property type="protein sequence ID" value="MFD2158711.1"/>
    <property type="molecule type" value="Genomic_DNA"/>
</dbReference>
<evidence type="ECO:0000256" key="3">
    <source>
        <dbReference type="ARBA" id="ARBA00023125"/>
    </source>
</evidence>
<evidence type="ECO:0000259" key="5">
    <source>
        <dbReference type="SMART" id="SM00470"/>
    </source>
</evidence>
<feature type="region of interest" description="Disordered" evidence="4">
    <location>
        <begin position="1"/>
        <end position="40"/>
    </location>
</feature>
<dbReference type="Pfam" id="PF02195">
    <property type="entry name" value="ParB_N"/>
    <property type="match status" value="1"/>
</dbReference>
<evidence type="ECO:0000256" key="2">
    <source>
        <dbReference type="ARBA" id="ARBA00022829"/>
    </source>
</evidence>
<dbReference type="InterPro" id="IPR041468">
    <property type="entry name" value="HTH_ParB/Spo0J"/>
</dbReference>
<dbReference type="RefSeq" id="WP_377090874.1">
    <property type="nucleotide sequence ID" value="NZ_JBHSJL010000014.1"/>
</dbReference>
<dbReference type="Pfam" id="PF17762">
    <property type="entry name" value="HTH_ParB"/>
    <property type="match status" value="1"/>
</dbReference>
<dbReference type="InterPro" id="IPR004437">
    <property type="entry name" value="ParB/RepB/Spo0J"/>
</dbReference>
<proteinExistence type="inferred from homology"/>
<gene>
    <name evidence="6" type="ORF">ACFSW8_07375</name>
</gene>
<dbReference type="SUPFAM" id="SSF109709">
    <property type="entry name" value="KorB DNA-binding domain-like"/>
    <property type="match status" value="1"/>
</dbReference>
<comment type="similarity">
    <text evidence="1">Belongs to the ParB family.</text>
</comment>
<feature type="domain" description="ParB-like N-terminal" evidence="5">
    <location>
        <begin position="41"/>
        <end position="130"/>
    </location>
</feature>
<dbReference type="NCBIfam" id="TIGR00180">
    <property type="entry name" value="parB_part"/>
    <property type="match status" value="1"/>
</dbReference>
<evidence type="ECO:0000313" key="6">
    <source>
        <dbReference type="EMBL" id="MFD2158711.1"/>
    </source>
</evidence>
<keyword evidence="7" id="KW-1185">Reference proteome</keyword>
<dbReference type="Gene3D" id="1.10.10.2830">
    <property type="match status" value="1"/>
</dbReference>
<dbReference type="InterPro" id="IPR003115">
    <property type="entry name" value="ParB_N"/>
</dbReference>
<protein>
    <submittedName>
        <fullName evidence="6">ParB/RepB/Spo0J family partition protein</fullName>
    </submittedName>
</protein>
<dbReference type="Proteomes" id="UP001597389">
    <property type="component" value="Unassembled WGS sequence"/>
</dbReference>
<sequence>MAKKALGKGLGALIKKQESPSPIAQKNAKESAPGTHDNDVRMVPIGSVFPSPLQPRKHFTDSMLDDLMDSIRQHGIIQPLITRAIGDKLELIAGERRWRASKRLGLKEVPVIIRKVEDQDVLEMALIENLQREDLNPIEEAAGYVRLAKEFKMKQDKIAQRVGKSRAAVANAMRLLDLASQVQSYLSEALITVGHAKAILAIKDHNAQVEVAELIIKKKLTVRAAEKLAQEFNNPKSDPKSEKANKPSAADLAIIKRVESQLAKDFSTKVNLHHTAKKGKIEIEYSGNADLNRILELLGVNLG</sequence>
<dbReference type="InterPro" id="IPR057240">
    <property type="entry name" value="ParB_dimer_C"/>
</dbReference>
<reference evidence="7" key="1">
    <citation type="journal article" date="2019" name="Int. J. Syst. Evol. Microbiol.">
        <title>The Global Catalogue of Microorganisms (GCM) 10K type strain sequencing project: providing services to taxonomists for standard genome sequencing and annotation.</title>
        <authorList>
            <consortium name="The Broad Institute Genomics Platform"/>
            <consortium name="The Broad Institute Genome Sequencing Center for Infectious Disease"/>
            <person name="Wu L."/>
            <person name="Ma J."/>
        </authorList>
    </citation>
    <scope>NUCLEOTIDE SEQUENCE [LARGE SCALE GENOMIC DNA]</scope>
    <source>
        <strain evidence="7">CCUG 57942</strain>
    </source>
</reference>
<dbReference type="SUPFAM" id="SSF110849">
    <property type="entry name" value="ParB/Sulfiredoxin"/>
    <property type="match status" value="1"/>
</dbReference>
<comment type="caution">
    <text evidence="6">The sequence shown here is derived from an EMBL/GenBank/DDBJ whole genome shotgun (WGS) entry which is preliminary data.</text>
</comment>
<keyword evidence="3" id="KW-0238">DNA-binding</keyword>
<dbReference type="PANTHER" id="PTHR33375:SF1">
    <property type="entry name" value="CHROMOSOME-PARTITIONING PROTEIN PARB-RELATED"/>
    <property type="match status" value="1"/>
</dbReference>